<accession>A0AAD9IWN1</accession>
<feature type="chain" id="PRO_5042068653" description="DUF3106 domain-containing protein" evidence="1">
    <location>
        <begin position="25"/>
        <end position="159"/>
    </location>
</feature>
<organism evidence="2 3">
    <name type="scientific">Paralvinella palmiformis</name>
    <dbReference type="NCBI Taxonomy" id="53620"/>
    <lineage>
        <taxon>Eukaryota</taxon>
        <taxon>Metazoa</taxon>
        <taxon>Spiralia</taxon>
        <taxon>Lophotrochozoa</taxon>
        <taxon>Annelida</taxon>
        <taxon>Polychaeta</taxon>
        <taxon>Sedentaria</taxon>
        <taxon>Canalipalpata</taxon>
        <taxon>Terebellida</taxon>
        <taxon>Terebelliformia</taxon>
        <taxon>Alvinellidae</taxon>
        <taxon>Paralvinella</taxon>
    </lineage>
</organism>
<reference evidence="2" key="1">
    <citation type="journal article" date="2023" name="Mol. Biol. Evol.">
        <title>Third-Generation Sequencing Reveals the Adaptive Role of the Epigenome in Three Deep-Sea Polychaetes.</title>
        <authorList>
            <person name="Perez M."/>
            <person name="Aroh O."/>
            <person name="Sun Y."/>
            <person name="Lan Y."/>
            <person name="Juniper S.K."/>
            <person name="Young C.R."/>
            <person name="Angers B."/>
            <person name="Qian P.Y."/>
        </authorList>
    </citation>
    <scope>NUCLEOTIDE SEQUENCE</scope>
    <source>
        <strain evidence="2">P08H-3</strain>
    </source>
</reference>
<dbReference type="AlphaFoldDB" id="A0AAD9IWN1"/>
<name>A0AAD9IWN1_9ANNE</name>
<evidence type="ECO:0008006" key="4">
    <source>
        <dbReference type="Google" id="ProtNLM"/>
    </source>
</evidence>
<sequence length="159" mass="17786">MNKSTMNLILATVCLIVAFYTVTSQPLSAQSAGRDPTDDPWYWGQYSGGCPCMHGYGPGPGWGGHRGWGMGPRGRGWGWRRGAGMRGPGWGPWWWDPSGDNARQDPLTPDNPFMPWFLYDLTPDQRTKFWDEIGDSPPPPMTSERRSRVLEALRKATVS</sequence>
<protein>
    <recommendedName>
        <fullName evidence="4">DUF3106 domain-containing protein</fullName>
    </recommendedName>
</protein>
<proteinExistence type="predicted"/>
<keyword evidence="3" id="KW-1185">Reference proteome</keyword>
<dbReference type="EMBL" id="JAODUP010001002">
    <property type="protein sequence ID" value="KAK2142039.1"/>
    <property type="molecule type" value="Genomic_DNA"/>
</dbReference>
<dbReference type="Proteomes" id="UP001208570">
    <property type="component" value="Unassembled WGS sequence"/>
</dbReference>
<keyword evidence="1" id="KW-0732">Signal</keyword>
<evidence type="ECO:0000256" key="1">
    <source>
        <dbReference type="SAM" id="SignalP"/>
    </source>
</evidence>
<comment type="caution">
    <text evidence="2">The sequence shown here is derived from an EMBL/GenBank/DDBJ whole genome shotgun (WGS) entry which is preliminary data.</text>
</comment>
<gene>
    <name evidence="2" type="ORF">LSH36_1002g02052</name>
</gene>
<evidence type="ECO:0000313" key="2">
    <source>
        <dbReference type="EMBL" id="KAK2142039.1"/>
    </source>
</evidence>
<evidence type="ECO:0000313" key="3">
    <source>
        <dbReference type="Proteomes" id="UP001208570"/>
    </source>
</evidence>
<feature type="signal peptide" evidence="1">
    <location>
        <begin position="1"/>
        <end position="24"/>
    </location>
</feature>